<dbReference type="EMBL" id="SRMP02000001">
    <property type="protein sequence ID" value="MFN0289906.1"/>
    <property type="molecule type" value="Genomic_DNA"/>
</dbReference>
<dbReference type="Gene3D" id="3.30.565.40">
    <property type="entry name" value="Fervidobacterium nodosum Rt17-B1 like"/>
    <property type="match status" value="1"/>
</dbReference>
<keyword evidence="4" id="KW-1185">Reference proteome</keyword>
<dbReference type="Pfam" id="PF11738">
    <property type="entry name" value="DUF3298"/>
    <property type="match status" value="1"/>
</dbReference>
<name>A0ABW9JCS9_9SPHI</name>
<protein>
    <submittedName>
        <fullName evidence="3">DUF3298 domain-containing protein</fullName>
    </submittedName>
</protein>
<reference evidence="3 4" key="1">
    <citation type="submission" date="2024-12" db="EMBL/GenBank/DDBJ databases">
        <authorList>
            <person name="Hu S."/>
        </authorList>
    </citation>
    <scope>NUCLEOTIDE SEQUENCE [LARGE SCALE GENOMIC DNA]</scope>
    <source>
        <strain evidence="3 4">P-25</strain>
    </source>
</reference>
<dbReference type="Proteomes" id="UP001517367">
    <property type="component" value="Unassembled WGS sequence"/>
</dbReference>
<evidence type="ECO:0000259" key="1">
    <source>
        <dbReference type="Pfam" id="PF11738"/>
    </source>
</evidence>
<comment type="caution">
    <text evidence="3">The sequence shown here is derived from an EMBL/GenBank/DDBJ whole genome shotgun (WGS) entry which is preliminary data.</text>
</comment>
<evidence type="ECO:0000313" key="4">
    <source>
        <dbReference type="Proteomes" id="UP001517367"/>
    </source>
</evidence>
<dbReference type="Pfam" id="PF13739">
    <property type="entry name" value="PdaC"/>
    <property type="match status" value="1"/>
</dbReference>
<dbReference type="InterPro" id="IPR037126">
    <property type="entry name" value="PdaC/RsiV-like_sf"/>
</dbReference>
<feature type="domain" description="Deacetylase PdaC" evidence="2">
    <location>
        <begin position="59"/>
        <end position="156"/>
    </location>
</feature>
<dbReference type="Gene3D" id="3.90.640.20">
    <property type="entry name" value="Heat-shock cognate protein, ATPase"/>
    <property type="match status" value="1"/>
</dbReference>
<dbReference type="InterPro" id="IPR025303">
    <property type="entry name" value="PdaC"/>
</dbReference>
<organism evidence="3 4">
    <name type="scientific">Pedobacter helvus</name>
    <dbReference type="NCBI Taxonomy" id="2563444"/>
    <lineage>
        <taxon>Bacteria</taxon>
        <taxon>Pseudomonadati</taxon>
        <taxon>Bacteroidota</taxon>
        <taxon>Sphingobacteriia</taxon>
        <taxon>Sphingobacteriales</taxon>
        <taxon>Sphingobacteriaceae</taxon>
        <taxon>Pedobacter</taxon>
    </lineage>
</organism>
<dbReference type="InterPro" id="IPR021729">
    <property type="entry name" value="DUF3298"/>
</dbReference>
<evidence type="ECO:0000259" key="2">
    <source>
        <dbReference type="Pfam" id="PF13739"/>
    </source>
</evidence>
<accession>A0ABW9JCS9</accession>
<feature type="domain" description="DUF3298" evidence="1">
    <location>
        <begin position="178"/>
        <end position="253"/>
    </location>
</feature>
<proteinExistence type="predicted"/>
<sequence length="274" mass="31113">MKKIILPLFAISLLWACTSENKDKKVAHVITAENDTLTYRYDSIKVVSNNVVKPEVNRQADTANAVVRYPVFENDSLNNYIKSQVFHYFGEDEVPTAFDDIASSFIRGYNDFYLENPGTVQSWYLLIDIKVIRQLHNYVALKYVHSDYAGGAHGNTAISYINFNPKTNKAITLDSLIFSDKKAELLKIGERIFRKNEKISATEPLENKYFFTNGKFSLPRSFYVSDKGLVFLYNPYEIKAYAEGVTELVIPFSELSGIAKPQTILTPTELNASI</sequence>
<dbReference type="RefSeq" id="WP_171046870.1">
    <property type="nucleotide sequence ID" value="NZ_SRMP02000001.1"/>
</dbReference>
<gene>
    <name evidence="3" type="ORF">E5L68_000800</name>
</gene>
<evidence type="ECO:0000313" key="3">
    <source>
        <dbReference type="EMBL" id="MFN0289906.1"/>
    </source>
</evidence>